<dbReference type="Pfam" id="PF00326">
    <property type="entry name" value="Peptidase_S9"/>
    <property type="match status" value="1"/>
</dbReference>
<dbReference type="InterPro" id="IPR001375">
    <property type="entry name" value="Peptidase_S9_cat"/>
</dbReference>
<dbReference type="Gene3D" id="2.140.10.30">
    <property type="entry name" value="Dipeptidylpeptidase IV, N-terminal domain"/>
    <property type="match status" value="1"/>
</dbReference>
<dbReference type="Proteomes" id="UP001083770">
    <property type="component" value="Unassembled WGS sequence"/>
</dbReference>
<gene>
    <name evidence="4" type="ORF">O4G74_10475</name>
</gene>
<dbReference type="InterPro" id="IPR050278">
    <property type="entry name" value="Serine_Prot_S9B/DPPIV"/>
</dbReference>
<comment type="caution">
    <text evidence="4">The sequence shown here is derived from an EMBL/GenBank/DDBJ whole genome shotgun (WGS) entry which is preliminary data.</text>
</comment>
<feature type="domain" description="Peptidase S9 prolyl oligopeptidase catalytic" evidence="2">
    <location>
        <begin position="548"/>
        <end position="747"/>
    </location>
</feature>
<dbReference type="EMBL" id="JAPWGW010000003">
    <property type="protein sequence ID" value="MCZ4298485.1"/>
    <property type="molecule type" value="Genomic_DNA"/>
</dbReference>
<protein>
    <submittedName>
        <fullName evidence="4">DPP IV N-terminal domain-containing protein</fullName>
    </submittedName>
</protein>
<feature type="chain" id="PRO_5046704131" evidence="1">
    <location>
        <begin position="21"/>
        <end position="748"/>
    </location>
</feature>
<keyword evidence="1" id="KW-0732">Signal</keyword>
<dbReference type="PANTHER" id="PTHR11731">
    <property type="entry name" value="PROTEASE FAMILY S9B,C DIPEPTIDYL-PEPTIDASE IV-RELATED"/>
    <property type="match status" value="1"/>
</dbReference>
<dbReference type="Gene3D" id="3.40.50.1820">
    <property type="entry name" value="alpha/beta hydrolase"/>
    <property type="match status" value="1"/>
</dbReference>
<evidence type="ECO:0000259" key="3">
    <source>
        <dbReference type="Pfam" id="PF00930"/>
    </source>
</evidence>
<dbReference type="InterPro" id="IPR029058">
    <property type="entry name" value="AB_hydrolase_fold"/>
</dbReference>
<dbReference type="SUPFAM" id="SSF82171">
    <property type="entry name" value="DPP6 N-terminal domain-like"/>
    <property type="match status" value="1"/>
</dbReference>
<reference evidence="4" key="1">
    <citation type="submission" date="2022-12" db="EMBL/GenBank/DDBJ databases">
        <title>Bacterial isolates from different developmental stages of Nematostella vectensis.</title>
        <authorList>
            <person name="Fraune S."/>
        </authorList>
    </citation>
    <scope>NUCLEOTIDE SEQUENCE</scope>
    <source>
        <strain evidence="4">G21632-S1</strain>
    </source>
</reference>
<organism evidence="4 5">
    <name type="scientific">Henriciella marina</name>
    <dbReference type="NCBI Taxonomy" id="453851"/>
    <lineage>
        <taxon>Bacteria</taxon>
        <taxon>Pseudomonadati</taxon>
        <taxon>Pseudomonadota</taxon>
        <taxon>Alphaproteobacteria</taxon>
        <taxon>Hyphomonadales</taxon>
        <taxon>Hyphomonadaceae</taxon>
        <taxon>Henriciella</taxon>
    </lineage>
</organism>
<accession>A0ABT4LVU2</accession>
<dbReference type="Pfam" id="PF00930">
    <property type="entry name" value="DPPIV_N"/>
    <property type="match status" value="1"/>
</dbReference>
<dbReference type="PANTHER" id="PTHR11731:SF193">
    <property type="entry name" value="DIPEPTIDYL PEPTIDASE 9"/>
    <property type="match status" value="1"/>
</dbReference>
<feature type="domain" description="Dipeptidylpeptidase IV N-terminal" evidence="3">
    <location>
        <begin position="149"/>
        <end position="458"/>
    </location>
</feature>
<evidence type="ECO:0000313" key="4">
    <source>
        <dbReference type="EMBL" id="MCZ4298485.1"/>
    </source>
</evidence>
<dbReference type="RefSeq" id="WP_269402558.1">
    <property type="nucleotide sequence ID" value="NZ_JAPWGW010000003.1"/>
</dbReference>
<proteinExistence type="predicted"/>
<dbReference type="SUPFAM" id="SSF53474">
    <property type="entry name" value="alpha/beta-Hydrolases"/>
    <property type="match status" value="1"/>
</dbReference>
<evidence type="ECO:0000313" key="5">
    <source>
        <dbReference type="Proteomes" id="UP001083770"/>
    </source>
</evidence>
<evidence type="ECO:0000256" key="1">
    <source>
        <dbReference type="SAM" id="SignalP"/>
    </source>
</evidence>
<evidence type="ECO:0000259" key="2">
    <source>
        <dbReference type="Pfam" id="PF00326"/>
    </source>
</evidence>
<sequence>MRNLVSGLAAALLLASPAIAQTGQDTMASKELTIERLYASPSLSGPAPTGVKYSPDSSRVTFLKAREDDSSRYDLWQFDVETGAQSMLVDSTLLEPEEVELSEEEKALRERRRIAGRKGIVDYDWGTADTILVPLGGDLHLVTLDADGAQTRQLTQTEAFEYDARVSPRGNYVSFVRDGAVFVIELASGEERQITLDAEPDNAISYGVAEFVAQEEMSRYTGYWWSPDERHIAFTKVDESTVDIIERFDIKAEETTVIDQRYPRAGTPNAIVELFVHDLKSSEDARLISVGPDTYLARVNWAGGSLWFQTVNRDQTEIRYNRTDGKPWRVWSPLKETQGNWVNLSNDFVGLDEGILLTTEETGYRHLAISPDGSNASELHFLTSGEWALDSLKSVDRDNGIVYFTGYADTPLEQHLYSVPLSGGEPVRITEAGKSWSVSMAPDAQSFVGTSSAPNQPPQTGLYTASGELIAWVEENALNADHPYAPYLDAHAEPEFGTLEAEDGQTLYYSILKPADFDASKTYPAIVEVYGGPHAQTVDRDWESLSDQYLARQGFIVFRLDNRGMANRGKAFEDVIYRQTGGPEVRDQLKGVEWLKSQPFVDADRVAIQGWSYGGYMTLMTILQAPAGTFAAAVAGAPVTDWSLYDTFYTERYMDTPQDNADGYDKSSVFYHLERLEAELPPLLLVHGMADDNVTFDNTTRLMAEMQEKGLLFELMTYPGQRHGIRGQALQTHLMKTRMAFLNRQLKE</sequence>
<name>A0ABT4LVU2_9PROT</name>
<dbReference type="InterPro" id="IPR002469">
    <property type="entry name" value="Peptidase_S9B_N"/>
</dbReference>
<keyword evidence="5" id="KW-1185">Reference proteome</keyword>
<feature type="signal peptide" evidence="1">
    <location>
        <begin position="1"/>
        <end position="20"/>
    </location>
</feature>